<dbReference type="EMBL" id="CM000767">
    <property type="protein sequence ID" value="OQU79601.1"/>
    <property type="molecule type" value="Genomic_DNA"/>
</dbReference>
<evidence type="ECO:0000313" key="2">
    <source>
        <dbReference type="EMBL" id="OQU79601.1"/>
    </source>
</evidence>
<name>A0A1Z5R830_SORBI</name>
<dbReference type="Proteomes" id="UP000000768">
    <property type="component" value="Chromosome 8"/>
</dbReference>
<evidence type="ECO:0000256" key="1">
    <source>
        <dbReference type="SAM" id="MobiDB-lite"/>
    </source>
</evidence>
<reference evidence="2 3" key="1">
    <citation type="journal article" date="2009" name="Nature">
        <title>The Sorghum bicolor genome and the diversification of grasses.</title>
        <authorList>
            <person name="Paterson A.H."/>
            <person name="Bowers J.E."/>
            <person name="Bruggmann R."/>
            <person name="Dubchak I."/>
            <person name="Grimwood J."/>
            <person name="Gundlach H."/>
            <person name="Haberer G."/>
            <person name="Hellsten U."/>
            <person name="Mitros T."/>
            <person name="Poliakov A."/>
            <person name="Schmutz J."/>
            <person name="Spannagl M."/>
            <person name="Tang H."/>
            <person name="Wang X."/>
            <person name="Wicker T."/>
            <person name="Bharti A.K."/>
            <person name="Chapman J."/>
            <person name="Feltus F.A."/>
            <person name="Gowik U."/>
            <person name="Grigoriev I.V."/>
            <person name="Lyons E."/>
            <person name="Maher C.A."/>
            <person name="Martis M."/>
            <person name="Narechania A."/>
            <person name="Otillar R.P."/>
            <person name="Penning B.W."/>
            <person name="Salamov A.A."/>
            <person name="Wang Y."/>
            <person name="Zhang L."/>
            <person name="Carpita N.C."/>
            <person name="Freeling M."/>
            <person name="Gingle A.R."/>
            <person name="Hash C.T."/>
            <person name="Keller B."/>
            <person name="Klein P."/>
            <person name="Kresovich S."/>
            <person name="McCann M.C."/>
            <person name="Ming R."/>
            <person name="Peterson D.G."/>
            <person name="Mehboob-ur-Rahman"/>
            <person name="Ware D."/>
            <person name="Westhoff P."/>
            <person name="Mayer K.F."/>
            <person name="Messing J."/>
            <person name="Rokhsar D.S."/>
        </authorList>
    </citation>
    <scope>NUCLEOTIDE SEQUENCE [LARGE SCALE GENOMIC DNA]</scope>
    <source>
        <strain evidence="3">cv. BTx623</strain>
    </source>
</reference>
<feature type="compositionally biased region" description="Gly residues" evidence="1">
    <location>
        <begin position="30"/>
        <end position="41"/>
    </location>
</feature>
<proteinExistence type="predicted"/>
<feature type="compositionally biased region" description="Polar residues" evidence="1">
    <location>
        <begin position="1"/>
        <end position="16"/>
    </location>
</feature>
<gene>
    <name evidence="2" type="ORF">SORBI_3008G168932</name>
</gene>
<dbReference type="Gramene" id="OQU79601">
    <property type="protein sequence ID" value="OQU79601"/>
    <property type="gene ID" value="SORBI_3008G168932"/>
</dbReference>
<sequence length="93" mass="10130">MKESNCKSQTTLIQDSNQERKRASEHTVGGVDGDGKTGGGAPSHEINTVQLEKLVAADHHDTRSTLVLKIVAKGHQKARDRRPLPRCVVANLH</sequence>
<organism evidence="2 3">
    <name type="scientific">Sorghum bicolor</name>
    <name type="common">Sorghum</name>
    <name type="synonym">Sorghum vulgare</name>
    <dbReference type="NCBI Taxonomy" id="4558"/>
    <lineage>
        <taxon>Eukaryota</taxon>
        <taxon>Viridiplantae</taxon>
        <taxon>Streptophyta</taxon>
        <taxon>Embryophyta</taxon>
        <taxon>Tracheophyta</taxon>
        <taxon>Spermatophyta</taxon>
        <taxon>Magnoliopsida</taxon>
        <taxon>Liliopsida</taxon>
        <taxon>Poales</taxon>
        <taxon>Poaceae</taxon>
        <taxon>PACMAD clade</taxon>
        <taxon>Panicoideae</taxon>
        <taxon>Andropogonodae</taxon>
        <taxon>Andropogoneae</taxon>
        <taxon>Sorghinae</taxon>
        <taxon>Sorghum</taxon>
    </lineage>
</organism>
<dbReference type="AlphaFoldDB" id="A0A1Z5R830"/>
<accession>A0A1Z5R830</accession>
<feature type="region of interest" description="Disordered" evidence="1">
    <location>
        <begin position="1"/>
        <end position="44"/>
    </location>
</feature>
<evidence type="ECO:0000313" key="3">
    <source>
        <dbReference type="Proteomes" id="UP000000768"/>
    </source>
</evidence>
<reference evidence="3" key="2">
    <citation type="journal article" date="2018" name="Plant J.">
        <title>The Sorghum bicolor reference genome: improved assembly, gene annotations, a transcriptome atlas, and signatures of genome organization.</title>
        <authorList>
            <person name="McCormick R.F."/>
            <person name="Truong S.K."/>
            <person name="Sreedasyam A."/>
            <person name="Jenkins J."/>
            <person name="Shu S."/>
            <person name="Sims D."/>
            <person name="Kennedy M."/>
            <person name="Amirebrahimi M."/>
            <person name="Weers B.D."/>
            <person name="McKinley B."/>
            <person name="Mattison A."/>
            <person name="Morishige D.T."/>
            <person name="Grimwood J."/>
            <person name="Schmutz J."/>
            <person name="Mullet J.E."/>
        </authorList>
    </citation>
    <scope>NUCLEOTIDE SEQUENCE [LARGE SCALE GENOMIC DNA]</scope>
    <source>
        <strain evidence="3">cv. BTx623</strain>
    </source>
</reference>
<protein>
    <submittedName>
        <fullName evidence="2">Uncharacterized protein</fullName>
    </submittedName>
</protein>
<keyword evidence="3" id="KW-1185">Reference proteome</keyword>
<dbReference type="InParanoid" id="A0A1Z5R830"/>